<dbReference type="EMBL" id="CP016907">
    <property type="protein sequence ID" value="AOC93639.1"/>
    <property type="molecule type" value="Genomic_DNA"/>
</dbReference>
<name>A0AAC9CYZ5_9FLAO</name>
<evidence type="ECO:0000313" key="1">
    <source>
        <dbReference type="EMBL" id="AOC93639.1"/>
    </source>
</evidence>
<dbReference type="AlphaFoldDB" id="A0AAC9CYZ5"/>
<dbReference type="GeneID" id="301552842"/>
<proteinExistence type="predicted"/>
<dbReference type="RefSeq" id="WP_257784746.1">
    <property type="nucleotide sequence ID" value="NZ_CP016907.1"/>
</dbReference>
<dbReference type="Proteomes" id="UP000093276">
    <property type="component" value="Chromosome"/>
</dbReference>
<protein>
    <submittedName>
        <fullName evidence="1">Uncharacterized protein</fullName>
    </submittedName>
</protein>
<organism evidence="1 2">
    <name type="scientific">Flavobacterium anhuiense</name>
    <dbReference type="NCBI Taxonomy" id="459526"/>
    <lineage>
        <taxon>Bacteria</taxon>
        <taxon>Pseudomonadati</taxon>
        <taxon>Bacteroidota</taxon>
        <taxon>Flavobacteriia</taxon>
        <taxon>Flavobacteriales</taxon>
        <taxon>Flavobacteriaceae</taxon>
        <taxon>Flavobacterium</taxon>
    </lineage>
</organism>
<dbReference type="KEGG" id="fjg:BB050_00483"/>
<reference evidence="1 2" key="1">
    <citation type="submission" date="2016-08" db="EMBL/GenBank/DDBJ databases">
        <title>Complete genome sequence of Flavobacterium johnsoniae strain GSE09, a volatile-producing biocontrol agent isolated from cucumber (Cucumis sativus).</title>
        <authorList>
            <person name="Jeong J.-J."/>
            <person name="Oh J.Y."/>
            <person name="Jim Y.J."/>
            <person name="Sang M.K."/>
            <person name="Kim K.D."/>
        </authorList>
    </citation>
    <scope>NUCLEOTIDE SEQUENCE [LARGE SCALE GENOMIC DNA]</scope>
    <source>
        <strain evidence="1 2">GSE09</strain>
    </source>
</reference>
<accession>A0AAC9CYZ5</accession>
<sequence>MTLKENGIYMKPYFFDDKRLKALHEHFESEIWIVGLMESAFHQK</sequence>
<gene>
    <name evidence="1" type="ORF">BB050_00483</name>
</gene>
<evidence type="ECO:0000313" key="2">
    <source>
        <dbReference type="Proteomes" id="UP000093276"/>
    </source>
</evidence>